<reference evidence="2" key="1">
    <citation type="submission" date="2022-11" db="UniProtKB">
        <authorList>
            <consortium name="WormBaseParasite"/>
        </authorList>
    </citation>
    <scope>IDENTIFICATION</scope>
</reference>
<accession>A0A915JEP2</accession>
<dbReference type="WBParaSite" id="nRc.2.0.1.t24041-RA">
    <property type="protein sequence ID" value="nRc.2.0.1.t24041-RA"/>
    <property type="gene ID" value="nRc.2.0.1.g24041"/>
</dbReference>
<sequence>MDKMKKSTVFLQYTLQLTQSTYSTNHQHFQREETFTYFCTLAKKTMTNFKYALQKKFRPTKDAIYNLNTFIRKNEQSLP</sequence>
<dbReference type="Proteomes" id="UP000887565">
    <property type="component" value="Unplaced"/>
</dbReference>
<keyword evidence="1" id="KW-1185">Reference proteome</keyword>
<dbReference type="AlphaFoldDB" id="A0A915JEP2"/>
<organism evidence="1 2">
    <name type="scientific">Romanomermis culicivorax</name>
    <name type="common">Nematode worm</name>
    <dbReference type="NCBI Taxonomy" id="13658"/>
    <lineage>
        <taxon>Eukaryota</taxon>
        <taxon>Metazoa</taxon>
        <taxon>Ecdysozoa</taxon>
        <taxon>Nematoda</taxon>
        <taxon>Enoplea</taxon>
        <taxon>Dorylaimia</taxon>
        <taxon>Mermithida</taxon>
        <taxon>Mermithoidea</taxon>
        <taxon>Mermithidae</taxon>
        <taxon>Romanomermis</taxon>
    </lineage>
</organism>
<name>A0A915JEP2_ROMCU</name>
<proteinExistence type="predicted"/>
<evidence type="ECO:0000313" key="1">
    <source>
        <dbReference type="Proteomes" id="UP000887565"/>
    </source>
</evidence>
<protein>
    <submittedName>
        <fullName evidence="2">Uncharacterized protein</fullName>
    </submittedName>
</protein>
<evidence type="ECO:0000313" key="2">
    <source>
        <dbReference type="WBParaSite" id="nRc.2.0.1.t24041-RA"/>
    </source>
</evidence>